<dbReference type="EMBL" id="MT141565">
    <property type="protein sequence ID" value="QJA67066.1"/>
    <property type="molecule type" value="Genomic_DNA"/>
</dbReference>
<dbReference type="AlphaFoldDB" id="A0A6M3KLR0"/>
<organism evidence="2">
    <name type="scientific">viral metagenome</name>
    <dbReference type="NCBI Taxonomy" id="1070528"/>
    <lineage>
        <taxon>unclassified sequences</taxon>
        <taxon>metagenomes</taxon>
        <taxon>organismal metagenomes</taxon>
    </lineage>
</organism>
<dbReference type="EMBL" id="MT142501">
    <property type="protein sequence ID" value="QJA82999.1"/>
    <property type="molecule type" value="Genomic_DNA"/>
</dbReference>
<reference evidence="2" key="1">
    <citation type="submission" date="2020-03" db="EMBL/GenBank/DDBJ databases">
        <title>The deep terrestrial virosphere.</title>
        <authorList>
            <person name="Holmfeldt K."/>
            <person name="Nilsson E."/>
            <person name="Simone D."/>
            <person name="Lopez-Fernandez M."/>
            <person name="Wu X."/>
            <person name="de Brujin I."/>
            <person name="Lundin D."/>
            <person name="Andersson A."/>
            <person name="Bertilsson S."/>
            <person name="Dopson M."/>
        </authorList>
    </citation>
    <scope>NUCLEOTIDE SEQUENCE</scope>
    <source>
        <strain evidence="2">MM415A00328</strain>
        <strain evidence="1">MM415B00308</strain>
    </source>
</reference>
<evidence type="ECO:0000313" key="1">
    <source>
        <dbReference type="EMBL" id="QJA67066.1"/>
    </source>
</evidence>
<proteinExistence type="predicted"/>
<gene>
    <name evidence="2" type="ORF">MM415A00328_0017</name>
    <name evidence="1" type="ORF">MM415B00308_0044</name>
</gene>
<name>A0A6M3KLR0_9ZZZZ</name>
<protein>
    <submittedName>
        <fullName evidence="2">Uncharacterized protein</fullName>
    </submittedName>
</protein>
<accession>A0A6M3KLR0</accession>
<sequence>MPEWNGDERRENRAVCVLHGSLDRKLDQIIERQIQQVQNVEHLQNIVEDGLKSTVVSIAETLDTIAERMEVIEDFEWFRTWVTGLRDNLFKNTLKVAIIGGGIYAALHFGDKLFLKVFG</sequence>
<evidence type="ECO:0000313" key="2">
    <source>
        <dbReference type="EMBL" id="QJA82999.1"/>
    </source>
</evidence>